<comment type="subcellular location">
    <subcellularLocation>
        <location evidence="1">Membrane</location>
    </subcellularLocation>
</comment>
<proteinExistence type="predicted"/>
<feature type="region of interest" description="Disordered" evidence="5">
    <location>
        <begin position="240"/>
        <end position="306"/>
    </location>
</feature>
<keyword evidence="7" id="KW-1185">Reference proteome</keyword>
<dbReference type="GO" id="GO:0016020">
    <property type="term" value="C:membrane"/>
    <property type="evidence" value="ECO:0007669"/>
    <property type="project" value="UniProtKB-SubCell"/>
</dbReference>
<dbReference type="AlphaFoldDB" id="A0AAV2PQH9"/>
<evidence type="ECO:0000256" key="4">
    <source>
        <dbReference type="ARBA" id="ARBA00023136"/>
    </source>
</evidence>
<gene>
    <name evidence="6" type="ORF">MNOR_LOCUS3053</name>
</gene>
<feature type="region of interest" description="Disordered" evidence="5">
    <location>
        <begin position="383"/>
        <end position="418"/>
    </location>
</feature>
<evidence type="ECO:0000256" key="1">
    <source>
        <dbReference type="ARBA" id="ARBA00004370"/>
    </source>
</evidence>
<evidence type="ECO:0000256" key="5">
    <source>
        <dbReference type="SAM" id="MobiDB-lite"/>
    </source>
</evidence>
<feature type="compositionally biased region" description="Basic residues" evidence="5">
    <location>
        <begin position="662"/>
        <end position="671"/>
    </location>
</feature>
<dbReference type="Proteomes" id="UP001497623">
    <property type="component" value="Unassembled WGS sequence"/>
</dbReference>
<sequence>MLSVDELEPAIKIEEVEPEKKKASETKESDNKDAASGVASSQEKKSKKKQEKQQKEEQKEQVDVEKTNGDKHHGNVHSSVNVGMDVKEPDNHLGEEIPATTPSPVEPPLHEPKIPQTPTNKESVMVRLSNKIKVLESNVTISSAYLEELSRRYKRQMEDMYKAFNTTAQVAYERDLQHQKDISELKEQLETVSGIVTELQSERESLANTVVEQHLLLMLLEVLVLTIVFTWCNRRRRIPETNSVTSGDTSTGQRTEENRASRTEEESNWPPQYYKSGHQRRNSLDSVMGEREVRPRRQRRHSEEALNITGTYSDLLIIEPAIPIMMDSPPERKKKRKSGSLNLKRSKSNSNIRRGDKYSPNARRVKEKAERVSSAGVLFVGDQQVSGSGDATPVQSETNELHNHTQNDETLDTSLDNSRLSQDYTQRSYVDEIDGGVGLGGGSGGGGNDSIECCANCDALGKSRAVSLTKSLSLNGKDREKKVKKVKRSKSINKSDNKDNIYNEHNYASKNGSVSFGYETTLPFGGYCYDSRDLTEYTHYTNAAHLNGHNSYDYYSGYYNDPRTEADRLVTSWVSSSPGYDPLLPSMNGQRGYEDLSSKTKLRSDNWEWYAGMVPSTETTERRSGDTGQVAVGSSNSSEAISTCSDSSGKNQRSKSQEKKTRSGKKKKNKGPKNPNVVVEELGEEVT</sequence>
<evidence type="ECO:0000256" key="3">
    <source>
        <dbReference type="ARBA" id="ARBA00022989"/>
    </source>
</evidence>
<accession>A0AAV2PQH9</accession>
<dbReference type="PANTHER" id="PTHR12953:SF0">
    <property type="entry name" value="SUN DOMAIN-CONTAINING OSSIFICATION FACTOR"/>
    <property type="match status" value="1"/>
</dbReference>
<feature type="compositionally biased region" description="Polar residues" evidence="5">
    <location>
        <begin position="383"/>
        <end position="398"/>
    </location>
</feature>
<feature type="region of interest" description="Disordered" evidence="5">
    <location>
        <begin position="1"/>
        <end position="117"/>
    </location>
</feature>
<protein>
    <recommendedName>
        <fullName evidence="8">SUN domain-containing ossification factor</fullName>
    </recommendedName>
</protein>
<feature type="compositionally biased region" description="Low complexity" evidence="5">
    <location>
        <begin position="339"/>
        <end position="352"/>
    </location>
</feature>
<evidence type="ECO:0008006" key="8">
    <source>
        <dbReference type="Google" id="ProtNLM"/>
    </source>
</evidence>
<evidence type="ECO:0000256" key="2">
    <source>
        <dbReference type="ARBA" id="ARBA00022692"/>
    </source>
</evidence>
<name>A0AAV2PQH9_MEGNR</name>
<keyword evidence="2" id="KW-0812">Transmembrane</keyword>
<feature type="compositionally biased region" description="Basic and acidic residues" evidence="5">
    <location>
        <begin position="9"/>
        <end position="33"/>
    </location>
</feature>
<organism evidence="6 7">
    <name type="scientific">Meganyctiphanes norvegica</name>
    <name type="common">Northern krill</name>
    <name type="synonym">Thysanopoda norvegica</name>
    <dbReference type="NCBI Taxonomy" id="48144"/>
    <lineage>
        <taxon>Eukaryota</taxon>
        <taxon>Metazoa</taxon>
        <taxon>Ecdysozoa</taxon>
        <taxon>Arthropoda</taxon>
        <taxon>Crustacea</taxon>
        <taxon>Multicrustacea</taxon>
        <taxon>Malacostraca</taxon>
        <taxon>Eumalacostraca</taxon>
        <taxon>Eucarida</taxon>
        <taxon>Euphausiacea</taxon>
        <taxon>Euphausiidae</taxon>
        <taxon>Meganyctiphanes</taxon>
    </lineage>
</organism>
<feature type="compositionally biased region" description="Polar residues" evidence="5">
    <location>
        <begin position="240"/>
        <end position="253"/>
    </location>
</feature>
<evidence type="ECO:0000313" key="7">
    <source>
        <dbReference type="Proteomes" id="UP001497623"/>
    </source>
</evidence>
<dbReference type="PANTHER" id="PTHR12953">
    <property type="entry name" value="MEMBRANE PROTEIN CH1 RELATED"/>
    <property type="match status" value="1"/>
</dbReference>
<evidence type="ECO:0000313" key="6">
    <source>
        <dbReference type="EMBL" id="CAL4063056.1"/>
    </source>
</evidence>
<dbReference type="GO" id="GO:0005737">
    <property type="term" value="C:cytoplasm"/>
    <property type="evidence" value="ECO:0007669"/>
    <property type="project" value="TreeGrafter"/>
</dbReference>
<feature type="compositionally biased region" description="Basic and acidic residues" evidence="5">
    <location>
        <begin position="254"/>
        <end position="265"/>
    </location>
</feature>
<feature type="compositionally biased region" description="Polar residues" evidence="5">
    <location>
        <begin position="632"/>
        <end position="651"/>
    </location>
</feature>
<feature type="compositionally biased region" description="Basic and acidic residues" evidence="5">
    <location>
        <begin position="85"/>
        <end position="95"/>
    </location>
</feature>
<dbReference type="InterPro" id="IPR045120">
    <property type="entry name" value="Suco/Slp1-like"/>
</dbReference>
<comment type="caution">
    <text evidence="6">The sequence shown here is derived from an EMBL/GenBank/DDBJ whole genome shotgun (WGS) entry which is preliminary data.</text>
</comment>
<reference evidence="6 7" key="1">
    <citation type="submission" date="2024-05" db="EMBL/GenBank/DDBJ databases">
        <authorList>
            <person name="Wallberg A."/>
        </authorList>
    </citation>
    <scope>NUCLEOTIDE SEQUENCE [LARGE SCALE GENOMIC DNA]</scope>
</reference>
<feature type="region of interest" description="Disordered" evidence="5">
    <location>
        <begin position="326"/>
        <end position="369"/>
    </location>
</feature>
<keyword evidence="4" id="KW-0472">Membrane</keyword>
<dbReference type="EMBL" id="CAXKWB010001003">
    <property type="protein sequence ID" value="CAL4063056.1"/>
    <property type="molecule type" value="Genomic_DNA"/>
</dbReference>
<feature type="compositionally biased region" description="Basic and acidic residues" evidence="5">
    <location>
        <begin position="51"/>
        <end position="73"/>
    </location>
</feature>
<keyword evidence="3" id="KW-1133">Transmembrane helix</keyword>
<feature type="region of interest" description="Disordered" evidence="5">
    <location>
        <begin position="617"/>
        <end position="687"/>
    </location>
</feature>
<dbReference type="GO" id="GO:0034975">
    <property type="term" value="P:protein folding in endoplasmic reticulum"/>
    <property type="evidence" value="ECO:0007669"/>
    <property type="project" value="TreeGrafter"/>
</dbReference>